<organism evidence="2 3">
    <name type="scientific">Amphibalanus amphitrite</name>
    <name type="common">Striped barnacle</name>
    <name type="synonym">Balanus amphitrite</name>
    <dbReference type="NCBI Taxonomy" id="1232801"/>
    <lineage>
        <taxon>Eukaryota</taxon>
        <taxon>Metazoa</taxon>
        <taxon>Ecdysozoa</taxon>
        <taxon>Arthropoda</taxon>
        <taxon>Crustacea</taxon>
        <taxon>Multicrustacea</taxon>
        <taxon>Cirripedia</taxon>
        <taxon>Thoracica</taxon>
        <taxon>Thoracicalcarea</taxon>
        <taxon>Balanomorpha</taxon>
        <taxon>Balanoidea</taxon>
        <taxon>Balanidae</taxon>
        <taxon>Amphibalaninae</taxon>
        <taxon>Amphibalanus</taxon>
    </lineage>
</organism>
<feature type="compositionally biased region" description="Low complexity" evidence="1">
    <location>
        <begin position="9"/>
        <end position="18"/>
    </location>
</feature>
<reference evidence="2 3" key="1">
    <citation type="submission" date="2019-07" db="EMBL/GenBank/DDBJ databases">
        <title>Draft genome assembly of a fouling barnacle, Amphibalanus amphitrite (Darwin, 1854): The first reference genome for Thecostraca.</title>
        <authorList>
            <person name="Kim W."/>
        </authorList>
    </citation>
    <scope>NUCLEOTIDE SEQUENCE [LARGE SCALE GENOMIC DNA]</scope>
    <source>
        <strain evidence="2">SNU_AA5</strain>
        <tissue evidence="2">Soma without cirri and trophi</tissue>
    </source>
</reference>
<dbReference type="Proteomes" id="UP000440578">
    <property type="component" value="Unassembled WGS sequence"/>
</dbReference>
<dbReference type="EMBL" id="VIIS01001640">
    <property type="protein sequence ID" value="KAF0295062.1"/>
    <property type="molecule type" value="Genomic_DNA"/>
</dbReference>
<evidence type="ECO:0000313" key="3">
    <source>
        <dbReference type="Proteomes" id="UP000440578"/>
    </source>
</evidence>
<proteinExistence type="predicted"/>
<evidence type="ECO:0000313" key="2">
    <source>
        <dbReference type="EMBL" id="KAF0295062.1"/>
    </source>
</evidence>
<gene>
    <name evidence="2" type="ORF">FJT64_007374</name>
</gene>
<feature type="compositionally biased region" description="Acidic residues" evidence="1">
    <location>
        <begin position="30"/>
        <end position="40"/>
    </location>
</feature>
<feature type="region of interest" description="Disordered" evidence="1">
    <location>
        <begin position="1"/>
        <end position="111"/>
    </location>
</feature>
<accession>A0A6A4VW63</accession>
<dbReference type="AlphaFoldDB" id="A0A6A4VW63"/>
<comment type="caution">
    <text evidence="2">The sequence shown here is derived from an EMBL/GenBank/DDBJ whole genome shotgun (WGS) entry which is preliminary data.</text>
</comment>
<keyword evidence="3" id="KW-1185">Reference proteome</keyword>
<name>A0A6A4VW63_AMPAM</name>
<sequence>MTGKDADIPLDAAAADVPPDAPAVSRGVEEQTEEDTEVIEELPAPPSPMAGEYGGWAEYDGPPLTGPGDCLPPPATEGDDSDEWAPPQSSGEGSSDRSSVRSLPDPFADESYMDAENDEAEEEEFADQALQQAARMRLMHKMELDPTYKPPQPRQRSRWRCPVEGCTVAVINLPAQLDRHFESRSCPQFQEAYDAATQVEEPAAKDRRPAPNGVAILERFAAYLRGVLGGCRPEQVVQRPAAASSGKFY</sequence>
<protein>
    <submittedName>
        <fullName evidence="2">Uncharacterized protein</fullName>
    </submittedName>
</protein>
<evidence type="ECO:0000256" key="1">
    <source>
        <dbReference type="SAM" id="MobiDB-lite"/>
    </source>
</evidence>